<keyword evidence="1" id="KW-0812">Transmembrane</keyword>
<keyword evidence="1" id="KW-0472">Membrane</keyword>
<dbReference type="RefSeq" id="WP_023850409.1">
    <property type="nucleotide sequence ID" value="NZ_CP047166.1"/>
</dbReference>
<dbReference type="EMBL" id="CP047166">
    <property type="protein sequence ID" value="QRF67580.1"/>
    <property type="molecule type" value="Genomic_DNA"/>
</dbReference>
<keyword evidence="3" id="KW-1185">Reference proteome</keyword>
<gene>
    <name evidence="2" type="ORF">GQA70_15435</name>
</gene>
<sequence>MSKLIHPIAGGIATLLIASFWISTVITELLGNAAQIAAVKTAIPWGFLLLVPSLAATAATGVIRSGGRKGGIVGRKLRRMPIIAANGVLILIPAALFRSMKARMGDLDSAFYAVQTIELLAGAANLTLLGMNMRDGLRMTHRLPRHFRRGTAV</sequence>
<proteinExistence type="predicted"/>
<feature type="transmembrane region" description="Helical" evidence="1">
    <location>
        <begin position="112"/>
        <end position="132"/>
    </location>
</feature>
<feature type="transmembrane region" description="Helical" evidence="1">
    <location>
        <begin position="83"/>
        <end position="100"/>
    </location>
</feature>
<protein>
    <recommendedName>
        <fullName evidence="4">Lipoprotein</fullName>
    </recommendedName>
</protein>
<evidence type="ECO:0000256" key="1">
    <source>
        <dbReference type="SAM" id="Phobius"/>
    </source>
</evidence>
<name>A0ABX7FAK0_9RHOB</name>
<evidence type="ECO:0000313" key="3">
    <source>
        <dbReference type="Proteomes" id="UP000596387"/>
    </source>
</evidence>
<keyword evidence="1" id="KW-1133">Transmembrane helix</keyword>
<dbReference type="Proteomes" id="UP000596387">
    <property type="component" value="Chromosome"/>
</dbReference>
<feature type="transmembrane region" description="Helical" evidence="1">
    <location>
        <begin position="12"/>
        <end position="30"/>
    </location>
</feature>
<feature type="transmembrane region" description="Helical" evidence="1">
    <location>
        <begin position="42"/>
        <end position="63"/>
    </location>
</feature>
<accession>A0ABX7FAK0</accession>
<reference evidence="2 3" key="1">
    <citation type="submission" date="2019-12" db="EMBL/GenBank/DDBJ databases">
        <title>Complete Genome Sequence of a Quorum-Sensing Bacterium,Rhodobacteraceae bacterium C31, Isolated from a marine microalgae symbiotic bacteria.</title>
        <authorList>
            <person name="Zhang Y."/>
        </authorList>
    </citation>
    <scope>NUCLEOTIDE SEQUENCE [LARGE SCALE GENOMIC DNA]</scope>
    <source>
        <strain evidence="2 3">C31</strain>
    </source>
</reference>
<organism evidence="2 3">
    <name type="scientific">Ponticoccus alexandrii</name>
    <dbReference type="NCBI Taxonomy" id="1943633"/>
    <lineage>
        <taxon>Bacteria</taxon>
        <taxon>Pseudomonadati</taxon>
        <taxon>Pseudomonadota</taxon>
        <taxon>Alphaproteobacteria</taxon>
        <taxon>Rhodobacterales</taxon>
        <taxon>Roseobacteraceae</taxon>
        <taxon>Ponticoccus</taxon>
    </lineage>
</organism>
<evidence type="ECO:0008006" key="4">
    <source>
        <dbReference type="Google" id="ProtNLM"/>
    </source>
</evidence>
<evidence type="ECO:0000313" key="2">
    <source>
        <dbReference type="EMBL" id="QRF67580.1"/>
    </source>
</evidence>